<protein>
    <submittedName>
        <fullName evidence="1">Uncharacterized protein</fullName>
    </submittedName>
</protein>
<accession>A0ACB7F949</accession>
<dbReference type="Proteomes" id="UP000805704">
    <property type="component" value="Chromosome 15"/>
</dbReference>
<gene>
    <name evidence="1" type="ORF">GBF38_009654</name>
</gene>
<keyword evidence="2" id="KW-1185">Reference proteome</keyword>
<dbReference type="EMBL" id="CM024803">
    <property type="protein sequence ID" value="KAG8010545.1"/>
    <property type="molecule type" value="Genomic_DNA"/>
</dbReference>
<proteinExistence type="predicted"/>
<evidence type="ECO:0000313" key="1">
    <source>
        <dbReference type="EMBL" id="KAG8010545.1"/>
    </source>
</evidence>
<sequence>MTLLLVFASVAGTCPFHSWLLRLLVDVNMDMINGAIPKAAEDTSFCTIFYLSTGNFNGLA</sequence>
<comment type="caution">
    <text evidence="1">The sequence shown here is derived from an EMBL/GenBank/DDBJ whole genome shotgun (WGS) entry which is preliminary data.</text>
</comment>
<organism evidence="1 2">
    <name type="scientific">Nibea albiflora</name>
    <name type="common">Yellow drum</name>
    <name type="synonym">Corvina albiflora</name>
    <dbReference type="NCBI Taxonomy" id="240163"/>
    <lineage>
        <taxon>Eukaryota</taxon>
        <taxon>Metazoa</taxon>
        <taxon>Chordata</taxon>
        <taxon>Craniata</taxon>
        <taxon>Vertebrata</taxon>
        <taxon>Euteleostomi</taxon>
        <taxon>Actinopterygii</taxon>
        <taxon>Neopterygii</taxon>
        <taxon>Teleostei</taxon>
        <taxon>Neoteleostei</taxon>
        <taxon>Acanthomorphata</taxon>
        <taxon>Eupercaria</taxon>
        <taxon>Sciaenidae</taxon>
        <taxon>Nibea</taxon>
    </lineage>
</organism>
<reference evidence="1" key="1">
    <citation type="submission" date="2020-04" db="EMBL/GenBank/DDBJ databases">
        <title>A chromosome-scale assembly and high-density genetic map of the yellow drum (Nibea albiflora) genome.</title>
        <authorList>
            <person name="Xu D."/>
            <person name="Zhang W."/>
            <person name="Chen R."/>
            <person name="Tan P."/>
            <person name="Wang L."/>
            <person name="Song H."/>
            <person name="Tian L."/>
            <person name="Zhu Q."/>
            <person name="Wang B."/>
        </authorList>
    </citation>
    <scope>NUCLEOTIDE SEQUENCE</scope>
    <source>
        <strain evidence="1">ZJHYS-2018</strain>
    </source>
</reference>
<name>A0ACB7F949_NIBAL</name>
<evidence type="ECO:0000313" key="2">
    <source>
        <dbReference type="Proteomes" id="UP000805704"/>
    </source>
</evidence>